<evidence type="ECO:0000313" key="10">
    <source>
        <dbReference type="Proteomes" id="UP000238762"/>
    </source>
</evidence>
<dbReference type="GO" id="GO:0016020">
    <property type="term" value="C:membrane"/>
    <property type="evidence" value="ECO:0007669"/>
    <property type="project" value="UniProtKB-SubCell"/>
</dbReference>
<dbReference type="GO" id="GO:0006508">
    <property type="term" value="P:proteolysis"/>
    <property type="evidence" value="ECO:0007669"/>
    <property type="project" value="UniProtKB-KW"/>
</dbReference>
<accession>A0A2T1C4V6</accession>
<protein>
    <submittedName>
        <fullName evidence="9">Rhomboid family intramembrane serine protease</fullName>
    </submittedName>
</protein>
<feature type="transmembrane region" description="Helical" evidence="7">
    <location>
        <begin position="57"/>
        <end position="74"/>
    </location>
</feature>
<sequence>MDLNQILIWTVCISCVALLMRAKQLSSSAQTGWAIVSGAILLVLGVMILIYPQKAGYSGGLLWCLFVFLPLLGYRHIQQLMSQEQYLQAANQAAFWRWFHPADGWWEQPKILKALAFAQQGELNSAINILKRYQNQNHTLSWLATALVYRMNSQWEELLTWIQQSLPEKVLVSSPDLVMFYLRSLGETGDINKLLQEFPRWKKVVASGGNLRLNLVQMIILAFCGETESVAQLFHHSLRKYPASVRDFWVVTAEMAGGNQAVASSQLLALQKAHPALQKAIKWRLEHGCTQAETTLTPESWQIIQHIKIQLAQEMKYGGALNFSTNKAVATYGLIAINCLIFVWETVAGGNEDEETLYRLGALVPSVVWEGEWWRLLSAAFLHYGILHLSMNMLGLYFLGAYVESTLGIGRYLISYFFSGIGSMLVVTLVAIFTNAPPQITVGASGAIMGMVGALAAILLKGWVIDKAPLAAQRLRSVMFIIGLQTVFDLSNPQVSFLGHISGLVLGFAIASLFVFLLPKSKA</sequence>
<evidence type="ECO:0000256" key="2">
    <source>
        <dbReference type="ARBA" id="ARBA00009045"/>
    </source>
</evidence>
<feature type="domain" description="Peptidase S54 rhomboid" evidence="8">
    <location>
        <begin position="371"/>
        <end position="514"/>
    </location>
</feature>
<dbReference type="PANTHER" id="PTHR43731:SF14">
    <property type="entry name" value="PRESENILIN-ASSOCIATED RHOMBOID-LIKE PROTEIN, MITOCHONDRIAL"/>
    <property type="match status" value="1"/>
</dbReference>
<keyword evidence="3 7" id="KW-0812">Transmembrane</keyword>
<gene>
    <name evidence="9" type="ORF">C7B64_09040</name>
</gene>
<dbReference type="AlphaFoldDB" id="A0A2T1C4V6"/>
<keyword evidence="5 7" id="KW-1133">Transmembrane helix</keyword>
<dbReference type="InterPro" id="IPR050925">
    <property type="entry name" value="Rhomboid_protease_S54"/>
</dbReference>
<dbReference type="InterPro" id="IPR022764">
    <property type="entry name" value="Peptidase_S54_rhomboid_dom"/>
</dbReference>
<evidence type="ECO:0000256" key="5">
    <source>
        <dbReference type="ARBA" id="ARBA00022989"/>
    </source>
</evidence>
<dbReference type="Proteomes" id="UP000238762">
    <property type="component" value="Unassembled WGS sequence"/>
</dbReference>
<evidence type="ECO:0000256" key="6">
    <source>
        <dbReference type="ARBA" id="ARBA00023136"/>
    </source>
</evidence>
<feature type="transmembrane region" description="Helical" evidence="7">
    <location>
        <begin position="6"/>
        <end position="22"/>
    </location>
</feature>
<proteinExistence type="inferred from homology"/>
<feature type="transmembrane region" description="Helical" evidence="7">
    <location>
        <begin position="412"/>
        <end position="434"/>
    </location>
</feature>
<dbReference type="GO" id="GO:0004252">
    <property type="term" value="F:serine-type endopeptidase activity"/>
    <property type="evidence" value="ECO:0007669"/>
    <property type="project" value="InterPro"/>
</dbReference>
<feature type="transmembrane region" description="Helical" evidence="7">
    <location>
        <begin position="497"/>
        <end position="518"/>
    </location>
</feature>
<dbReference type="SUPFAM" id="SSF144091">
    <property type="entry name" value="Rhomboid-like"/>
    <property type="match status" value="1"/>
</dbReference>
<dbReference type="Pfam" id="PF01694">
    <property type="entry name" value="Rhomboid"/>
    <property type="match status" value="1"/>
</dbReference>
<keyword evidence="4" id="KW-0378">Hydrolase</keyword>
<dbReference type="PANTHER" id="PTHR43731">
    <property type="entry name" value="RHOMBOID PROTEASE"/>
    <property type="match status" value="1"/>
</dbReference>
<keyword evidence="10" id="KW-1185">Reference proteome</keyword>
<dbReference type="EMBL" id="PVWJ01000035">
    <property type="protein sequence ID" value="PSB03310.1"/>
    <property type="molecule type" value="Genomic_DNA"/>
</dbReference>
<feature type="transmembrane region" description="Helical" evidence="7">
    <location>
        <begin position="34"/>
        <end position="51"/>
    </location>
</feature>
<comment type="caution">
    <text evidence="9">The sequence shown here is derived from an EMBL/GenBank/DDBJ whole genome shotgun (WGS) entry which is preliminary data.</text>
</comment>
<evidence type="ECO:0000259" key="8">
    <source>
        <dbReference type="Pfam" id="PF01694"/>
    </source>
</evidence>
<reference evidence="9 10" key="1">
    <citation type="submission" date="2018-02" db="EMBL/GenBank/DDBJ databases">
        <authorList>
            <person name="Cohen D.B."/>
            <person name="Kent A.D."/>
        </authorList>
    </citation>
    <scope>NUCLEOTIDE SEQUENCE [LARGE SCALE GENOMIC DNA]</scope>
    <source>
        <strain evidence="9 10">CCAP 1448/3</strain>
    </source>
</reference>
<feature type="transmembrane region" description="Helical" evidence="7">
    <location>
        <begin position="381"/>
        <end position="400"/>
    </location>
</feature>
<feature type="transmembrane region" description="Helical" evidence="7">
    <location>
        <begin position="440"/>
        <end position="463"/>
    </location>
</feature>
<keyword evidence="6 7" id="KW-0472">Membrane</keyword>
<reference evidence="9 10" key="2">
    <citation type="submission" date="2018-03" db="EMBL/GenBank/DDBJ databases">
        <title>The ancient ancestry and fast evolution of plastids.</title>
        <authorList>
            <person name="Moore K.R."/>
            <person name="Magnabosco C."/>
            <person name="Momper L."/>
            <person name="Gold D.A."/>
            <person name="Bosak T."/>
            <person name="Fournier G.P."/>
        </authorList>
    </citation>
    <scope>NUCLEOTIDE SEQUENCE [LARGE SCALE GENOMIC DNA]</scope>
    <source>
        <strain evidence="9 10">CCAP 1448/3</strain>
    </source>
</reference>
<dbReference type="InterPro" id="IPR035952">
    <property type="entry name" value="Rhomboid-like_sf"/>
</dbReference>
<comment type="subcellular location">
    <subcellularLocation>
        <location evidence="1">Membrane</location>
        <topology evidence="1">Multi-pass membrane protein</topology>
    </subcellularLocation>
</comment>
<dbReference type="Gene3D" id="1.20.1540.10">
    <property type="entry name" value="Rhomboid-like"/>
    <property type="match status" value="1"/>
</dbReference>
<keyword evidence="9" id="KW-0645">Protease</keyword>
<evidence type="ECO:0000256" key="3">
    <source>
        <dbReference type="ARBA" id="ARBA00022692"/>
    </source>
</evidence>
<name>A0A2T1C4V6_9CYAN</name>
<evidence type="ECO:0000256" key="1">
    <source>
        <dbReference type="ARBA" id="ARBA00004141"/>
    </source>
</evidence>
<dbReference type="RefSeq" id="WP_106288317.1">
    <property type="nucleotide sequence ID" value="NZ_CAWNTC010000009.1"/>
</dbReference>
<dbReference type="OrthoDB" id="9813074at2"/>
<evidence type="ECO:0000313" key="9">
    <source>
        <dbReference type="EMBL" id="PSB03310.1"/>
    </source>
</evidence>
<evidence type="ECO:0000256" key="4">
    <source>
        <dbReference type="ARBA" id="ARBA00022801"/>
    </source>
</evidence>
<evidence type="ECO:0000256" key="7">
    <source>
        <dbReference type="SAM" id="Phobius"/>
    </source>
</evidence>
<comment type="similarity">
    <text evidence="2">Belongs to the peptidase S54 family.</text>
</comment>
<organism evidence="9 10">
    <name type="scientific">Merismopedia glauca CCAP 1448/3</name>
    <dbReference type="NCBI Taxonomy" id="1296344"/>
    <lineage>
        <taxon>Bacteria</taxon>
        <taxon>Bacillati</taxon>
        <taxon>Cyanobacteriota</taxon>
        <taxon>Cyanophyceae</taxon>
        <taxon>Synechococcales</taxon>
        <taxon>Merismopediaceae</taxon>
        <taxon>Merismopedia</taxon>
    </lineage>
</organism>